<name>A0AAD2HHZ5_9AGAR</name>
<accession>A0AAD2HHZ5</accession>
<reference evidence="1" key="1">
    <citation type="submission" date="2023-11" db="EMBL/GenBank/DDBJ databases">
        <authorList>
            <person name="De Vega J J."/>
            <person name="De Vega J J."/>
        </authorList>
    </citation>
    <scope>NUCLEOTIDE SEQUENCE</scope>
</reference>
<dbReference type="Proteomes" id="UP001295794">
    <property type="component" value="Unassembled WGS sequence"/>
</dbReference>
<protein>
    <submittedName>
        <fullName evidence="1">Uncharacterized protein</fullName>
    </submittedName>
</protein>
<sequence length="481" mass="52373">MNSSSPLTPAPHALPERWSRYQLSVFDNSFERSTFITGWLVQGAIDVEALGAALGRVTQKWRVLAGRLEAVKHPKLWQIAVPLDETLPTDYPTFVLTSSIAEVPLETFIQLPLQTNTEALPQSLFLHPTTPRQNADWAARRSPLTCWHVTQFPAVGDQPAHACIGFARSHGIFDGVGAGMIMRAVAAEMAGQEWTVPPPPSEKRQENHITSVLNAKVAGGEDTGKGQCGYRALGLPGMLGLVGWHLRERYWRGASHRVFVIPQSALTPLVEGVKAEIRTQDSDLLVTTGDVLVAWLMKTIYSEGSSPETLAHCCNFASFRDLIPGRSLSDYIHNSFIPLPYPVLKVEEINALSLAEFTRRYCAARHSLNLGHVVSAHLLLSNNPICMPVHPKAQDTIVLSNVSASRILETDWSPVGSQGTICGYRFSATPNNLVIGNSVYISGRLGDGSTVIDVNVNQTRLASVAAAVNDLTQKHANTATV</sequence>
<comment type="caution">
    <text evidence="1">The sequence shown here is derived from an EMBL/GenBank/DDBJ whole genome shotgun (WGS) entry which is preliminary data.</text>
</comment>
<evidence type="ECO:0000313" key="2">
    <source>
        <dbReference type="Proteomes" id="UP001295794"/>
    </source>
</evidence>
<dbReference type="AlphaFoldDB" id="A0AAD2HHZ5"/>
<dbReference type="InterPro" id="IPR023213">
    <property type="entry name" value="CAT-like_dom_sf"/>
</dbReference>
<dbReference type="EMBL" id="CAVNYO010000405">
    <property type="protein sequence ID" value="CAK5276112.1"/>
    <property type="molecule type" value="Genomic_DNA"/>
</dbReference>
<keyword evidence="2" id="KW-1185">Reference proteome</keyword>
<dbReference type="SUPFAM" id="SSF52777">
    <property type="entry name" value="CoA-dependent acyltransferases"/>
    <property type="match status" value="1"/>
</dbReference>
<dbReference type="Gene3D" id="3.30.559.10">
    <property type="entry name" value="Chloramphenicol acetyltransferase-like domain"/>
    <property type="match status" value="2"/>
</dbReference>
<evidence type="ECO:0000313" key="1">
    <source>
        <dbReference type="EMBL" id="CAK5276112.1"/>
    </source>
</evidence>
<organism evidence="1 2">
    <name type="scientific">Mycena citricolor</name>
    <dbReference type="NCBI Taxonomy" id="2018698"/>
    <lineage>
        <taxon>Eukaryota</taxon>
        <taxon>Fungi</taxon>
        <taxon>Dikarya</taxon>
        <taxon>Basidiomycota</taxon>
        <taxon>Agaricomycotina</taxon>
        <taxon>Agaricomycetes</taxon>
        <taxon>Agaricomycetidae</taxon>
        <taxon>Agaricales</taxon>
        <taxon>Marasmiineae</taxon>
        <taxon>Mycenaceae</taxon>
        <taxon>Mycena</taxon>
    </lineage>
</organism>
<gene>
    <name evidence="1" type="ORF">MYCIT1_LOCUS24235</name>
</gene>
<proteinExistence type="predicted"/>